<protein>
    <submittedName>
        <fullName evidence="1">Uncharacterized protein</fullName>
    </submittedName>
</protein>
<dbReference type="EMBL" id="JANAKD010000519">
    <property type="protein sequence ID" value="KAJ3493141.1"/>
    <property type="molecule type" value="Genomic_DNA"/>
</dbReference>
<gene>
    <name evidence="1" type="ORF">NLG97_g4930</name>
</gene>
<name>A0ACC1QV40_9HYPO</name>
<accession>A0ACC1QV40</accession>
<comment type="caution">
    <text evidence="1">The sequence shown here is derived from an EMBL/GenBank/DDBJ whole genome shotgun (WGS) entry which is preliminary data.</text>
</comment>
<evidence type="ECO:0000313" key="2">
    <source>
        <dbReference type="Proteomes" id="UP001148737"/>
    </source>
</evidence>
<reference evidence="1" key="1">
    <citation type="submission" date="2022-07" db="EMBL/GenBank/DDBJ databases">
        <title>Genome Sequence of Lecanicillium saksenae.</title>
        <authorList>
            <person name="Buettner E."/>
        </authorList>
    </citation>
    <scope>NUCLEOTIDE SEQUENCE</scope>
    <source>
        <strain evidence="1">VT-O1</strain>
    </source>
</reference>
<organism evidence="1 2">
    <name type="scientific">Lecanicillium saksenae</name>
    <dbReference type="NCBI Taxonomy" id="468837"/>
    <lineage>
        <taxon>Eukaryota</taxon>
        <taxon>Fungi</taxon>
        <taxon>Dikarya</taxon>
        <taxon>Ascomycota</taxon>
        <taxon>Pezizomycotina</taxon>
        <taxon>Sordariomycetes</taxon>
        <taxon>Hypocreomycetidae</taxon>
        <taxon>Hypocreales</taxon>
        <taxon>Cordycipitaceae</taxon>
        <taxon>Lecanicillium</taxon>
    </lineage>
</organism>
<evidence type="ECO:0000313" key="1">
    <source>
        <dbReference type="EMBL" id="KAJ3493141.1"/>
    </source>
</evidence>
<proteinExistence type="predicted"/>
<sequence>MQITAVAVFMAAVVAAEPMDDPDAHFNTNYVPNVSSILLQHAMVCDLFPEHQCKGVGFDGGIIPENRCIDTSKGGWKNAVSFRCYMGHT</sequence>
<dbReference type="Proteomes" id="UP001148737">
    <property type="component" value="Unassembled WGS sequence"/>
</dbReference>
<keyword evidence="2" id="KW-1185">Reference proteome</keyword>